<evidence type="ECO:0000313" key="3">
    <source>
        <dbReference type="EMBL" id="GAP61600.1"/>
    </source>
</evidence>
<reference evidence="5" key="3">
    <citation type="submission" date="2015-08" db="EMBL/GenBank/DDBJ databases">
        <title>Draft Genome Sequence of a Heterotrophic Facultative Anaerobic Bacterium Ardenticatena maritima Strain 110S.</title>
        <authorList>
            <person name="Kawaichi S."/>
            <person name="Yoshida T."/>
            <person name="Sako Y."/>
            <person name="Nakamura R."/>
        </authorList>
    </citation>
    <scope>NUCLEOTIDE SEQUENCE [LARGE SCALE GENOMIC DNA]</scope>
    <source>
        <strain evidence="5">110S</strain>
    </source>
</reference>
<dbReference type="InterPro" id="IPR045851">
    <property type="entry name" value="AMP-bd_C_sf"/>
</dbReference>
<reference evidence="3 5" key="1">
    <citation type="journal article" date="2015" name="Genome Announc.">
        <title>Draft Genome Sequence of a Heterotrophic Facultative Anaerobic Thermophilic Bacterium, Ardenticatena maritima Strain 110ST.</title>
        <authorList>
            <person name="Kawaichi S."/>
            <person name="Yoshida T."/>
            <person name="Sako Y."/>
            <person name="Nakamura R."/>
        </authorList>
    </citation>
    <scope>NUCLEOTIDE SEQUENCE [LARGE SCALE GENOMIC DNA]</scope>
    <source>
        <strain evidence="3 5">110S</strain>
    </source>
</reference>
<dbReference type="EMBL" id="BBZA01000002">
    <property type="protein sequence ID" value="GAP61600.1"/>
    <property type="molecule type" value="Genomic_DNA"/>
</dbReference>
<dbReference type="PANTHER" id="PTHR43352:SF1">
    <property type="entry name" value="ANTHRANILATE--COA LIGASE"/>
    <property type="match status" value="1"/>
</dbReference>
<evidence type="ECO:0000313" key="6">
    <source>
        <dbReference type="Proteomes" id="UP000050502"/>
    </source>
</evidence>
<proteinExistence type="predicted"/>
<evidence type="ECO:0000313" key="5">
    <source>
        <dbReference type="Proteomes" id="UP000037784"/>
    </source>
</evidence>
<dbReference type="SUPFAM" id="SSF56801">
    <property type="entry name" value="Acetyl-CoA synthetase-like"/>
    <property type="match status" value="1"/>
</dbReference>
<keyword evidence="5" id="KW-1185">Reference proteome</keyword>
<dbReference type="InParanoid" id="A0A0N0RFD3"/>
<dbReference type="GO" id="GO:0044550">
    <property type="term" value="P:secondary metabolite biosynthetic process"/>
    <property type="evidence" value="ECO:0007669"/>
    <property type="project" value="TreeGrafter"/>
</dbReference>
<dbReference type="Gene3D" id="3.30.300.30">
    <property type="match status" value="1"/>
</dbReference>
<dbReference type="AlphaFoldDB" id="A0A0N0RFD3"/>
<dbReference type="OrthoDB" id="9778383at2"/>
<dbReference type="RefSeq" id="WP_054491556.1">
    <property type="nucleotide sequence ID" value="NZ_BBZA01000002.1"/>
</dbReference>
<evidence type="ECO:0000256" key="1">
    <source>
        <dbReference type="ARBA" id="ARBA00022598"/>
    </source>
</evidence>
<sequence>MTTENTFLSGYPKTVPIRRGQHIVIRPMRADDTEGLRQLFADVDETEYRVLRDDVSNPDVIASWTANINFDEVIPLVAELDGRIVGDIRLHRQRVAPYEKIGEIRFYVHPRYRKRGIGKALVREILQIARAVGLEKIVVEFYVEHRGLITAFERMGFEREAILPTYQVIVLSYDLTRTPEPERPPIAHADHLPPLPLWPDRRFFGMTPERYPERLNLCEILLDAVVQSAWAERPALITETETISYDLLLQETTRLAGGLRSLGVQEADPVLIYLPNIPQAVTANFAVQRLGGISVPVPPQLSRREVGYIIRDSEAGVAITTADLLPELLRARGAEKLHHIVVVGGGNDIPEGPRIVRYAHLVARSAAVDPVRRSGQEVALLLYTSREDGRPKGTAHLLEEILSVADIMGKHLWHVNEDDVLASPAPLGLGQGYLTWGIIPYRFGAAAYLLPGLDGQALANAIRQHPITILNMVPTGYRRLLELETLTEDDVASLRLCIASGEALTIHTYRAWYERFGFPILEAFATTEMLGQFLSNAVNMQPKPGSLGRVVPGYEVRIVDKHGRELPDGEIGFLVVRGPSGTLYWNDPQAQEQSVWHGWNVVGDYAYRDEDGYFWYVARQDDLIKSGGFRIDPLEVEWVLREHPAVVDAAVVGLPDPIRGQAVHAFVVPKPGVQADDALAQSILESLHGRLAEYKIPTSLTFIESIPRGPDGKLIRRMLRERVRLGHDRIL</sequence>
<reference evidence="4 6" key="2">
    <citation type="submission" date="2015-07" db="EMBL/GenBank/DDBJ databases">
        <title>Whole genome sequence of Ardenticatena maritima DSM 23922.</title>
        <authorList>
            <person name="Hemp J."/>
            <person name="Ward L.M."/>
            <person name="Pace L.A."/>
            <person name="Fischer W.W."/>
        </authorList>
    </citation>
    <scope>NUCLEOTIDE SEQUENCE [LARGE SCALE GENOMIC DNA]</scope>
    <source>
        <strain evidence="4 6">110S</strain>
    </source>
</reference>
<dbReference type="Pfam" id="PF00501">
    <property type="entry name" value="AMP-binding"/>
    <property type="match status" value="1"/>
</dbReference>
<name>A0A0N0RFD3_9CHLR</name>
<dbReference type="Proteomes" id="UP000050502">
    <property type="component" value="Unassembled WGS sequence"/>
</dbReference>
<dbReference type="GO" id="GO:0018860">
    <property type="term" value="F:anthranilate-CoA ligase activity"/>
    <property type="evidence" value="ECO:0007669"/>
    <property type="project" value="UniProtKB-EC"/>
</dbReference>
<accession>A0A0N0RFD3</accession>
<dbReference type="STRING" id="872965.SE16_10700"/>
<comment type="caution">
    <text evidence="3">The sequence shown here is derived from an EMBL/GenBank/DDBJ whole genome shotgun (WGS) entry which is preliminary data.</text>
</comment>
<evidence type="ECO:0000259" key="2">
    <source>
        <dbReference type="PROSITE" id="PS51186"/>
    </source>
</evidence>
<dbReference type="PANTHER" id="PTHR43352">
    <property type="entry name" value="ACETYL-COA SYNTHETASE"/>
    <property type="match status" value="1"/>
</dbReference>
<dbReference type="GO" id="GO:0016747">
    <property type="term" value="F:acyltransferase activity, transferring groups other than amino-acyl groups"/>
    <property type="evidence" value="ECO:0007669"/>
    <property type="project" value="InterPro"/>
</dbReference>
<dbReference type="PROSITE" id="PS51186">
    <property type="entry name" value="GNAT"/>
    <property type="match status" value="1"/>
</dbReference>
<dbReference type="Pfam" id="PF00583">
    <property type="entry name" value="Acetyltransf_1"/>
    <property type="match status" value="1"/>
</dbReference>
<dbReference type="InterPro" id="IPR000873">
    <property type="entry name" value="AMP-dep_synth/lig_dom"/>
</dbReference>
<dbReference type="Gene3D" id="3.40.630.30">
    <property type="match status" value="1"/>
</dbReference>
<gene>
    <name evidence="3" type="primary">abmG</name>
    <name evidence="3" type="ORF">ARMA_0023</name>
    <name evidence="4" type="ORF">SE16_10700</name>
</gene>
<dbReference type="CDD" id="cd04301">
    <property type="entry name" value="NAT_SF"/>
    <property type="match status" value="1"/>
</dbReference>
<dbReference type="InterPro" id="IPR042099">
    <property type="entry name" value="ANL_N_sf"/>
</dbReference>
<dbReference type="InterPro" id="IPR016181">
    <property type="entry name" value="Acyl_CoA_acyltransferase"/>
</dbReference>
<dbReference type="Proteomes" id="UP000037784">
    <property type="component" value="Unassembled WGS sequence"/>
</dbReference>
<protein>
    <submittedName>
        <fullName evidence="3">2-aminobenzoate-CoA ligase</fullName>
        <ecNumber evidence="3">6.2.1.32</ecNumber>
    </submittedName>
</protein>
<dbReference type="EC" id="6.2.1.32" evidence="3"/>
<keyword evidence="1 3" id="KW-0436">Ligase</keyword>
<feature type="domain" description="N-acetyltransferase" evidence="2">
    <location>
        <begin position="23"/>
        <end position="176"/>
    </location>
</feature>
<dbReference type="SUPFAM" id="SSF55729">
    <property type="entry name" value="Acyl-CoA N-acyltransferases (Nat)"/>
    <property type="match status" value="1"/>
</dbReference>
<dbReference type="Gene3D" id="3.40.50.12780">
    <property type="entry name" value="N-terminal domain of ligase-like"/>
    <property type="match status" value="1"/>
</dbReference>
<organism evidence="3 5">
    <name type="scientific">Ardenticatena maritima</name>
    <dbReference type="NCBI Taxonomy" id="872965"/>
    <lineage>
        <taxon>Bacteria</taxon>
        <taxon>Bacillati</taxon>
        <taxon>Chloroflexota</taxon>
        <taxon>Ardenticatenia</taxon>
        <taxon>Ardenticatenales</taxon>
        <taxon>Ardenticatenaceae</taxon>
        <taxon>Ardenticatena</taxon>
    </lineage>
</organism>
<dbReference type="EMBL" id="LGKN01000005">
    <property type="protein sequence ID" value="KPL87978.1"/>
    <property type="molecule type" value="Genomic_DNA"/>
</dbReference>
<dbReference type="Pfam" id="PF13193">
    <property type="entry name" value="AMP-binding_C"/>
    <property type="match status" value="1"/>
</dbReference>
<dbReference type="InterPro" id="IPR000182">
    <property type="entry name" value="GNAT_dom"/>
</dbReference>
<dbReference type="InterPro" id="IPR025110">
    <property type="entry name" value="AMP-bd_C"/>
</dbReference>
<evidence type="ECO:0000313" key="4">
    <source>
        <dbReference type="EMBL" id="KPL87978.1"/>
    </source>
</evidence>